<evidence type="ECO:0000313" key="4">
    <source>
        <dbReference type="Proteomes" id="UP000694388"/>
    </source>
</evidence>
<keyword evidence="4" id="KW-1185">Reference proteome</keyword>
<dbReference type="GeneTree" id="ENSGT00390000008797"/>
<sequence>LPRRRHSFGGRGGRGPPAFPQCGGFLGKMRAIFPGEKFPGSTSYLVSLKCLSLVIWLVFQGRSKEAYKKLCFVPGLVFIDEGAACRLSAGERQRACAQMTDMFEATGFPYHIVTLEQVSLRKYHSLWKIAGSVAKRTAEEAIQVAEMCESITPAERVQNENLPLVGVNERNLNENQVGMRELEDNLQPNNVLNPLGEVSAQSESSFQALMDSVKTLTAKEDLLYSLRHRLLVHVARRAGYTKVLLGESCSRIAIRLLSNVLLGRGATLARDTGFCDDRYGDVSLLRPMREHMAKEIAYYNHVFKVSTVTMPSLDTKNQCLGLPEMSPPSQVQKTQSPGAVGCVWVGWVQRASGWGHKIWSKHN</sequence>
<keyword evidence="2" id="KW-0819">tRNA processing</keyword>
<dbReference type="AlphaFoldDB" id="A0A8C4Q1G3"/>
<dbReference type="GO" id="GO:0000049">
    <property type="term" value="F:tRNA binding"/>
    <property type="evidence" value="ECO:0007669"/>
    <property type="project" value="InterPro"/>
</dbReference>
<dbReference type="InterPro" id="IPR014729">
    <property type="entry name" value="Rossmann-like_a/b/a_fold"/>
</dbReference>
<reference evidence="3" key="1">
    <citation type="submission" date="2025-08" db="UniProtKB">
        <authorList>
            <consortium name="Ensembl"/>
        </authorList>
    </citation>
    <scope>IDENTIFICATION</scope>
</reference>
<evidence type="ECO:0000313" key="3">
    <source>
        <dbReference type="Ensembl" id="ENSEBUP00000008551.1"/>
    </source>
</evidence>
<evidence type="ECO:0000256" key="2">
    <source>
        <dbReference type="ARBA" id="ARBA00022694"/>
    </source>
</evidence>
<dbReference type="Gene3D" id="3.40.50.620">
    <property type="entry name" value="HUPs"/>
    <property type="match status" value="1"/>
</dbReference>
<protein>
    <submittedName>
        <fullName evidence="3">Uncharacterized protein</fullName>
    </submittedName>
</protein>
<dbReference type="GO" id="GO:0016783">
    <property type="term" value="F:sulfurtransferase activity"/>
    <property type="evidence" value="ECO:0007669"/>
    <property type="project" value="TreeGrafter"/>
</dbReference>
<name>A0A8C4Q1G3_EPTBU</name>
<evidence type="ECO:0000256" key="1">
    <source>
        <dbReference type="ARBA" id="ARBA00022490"/>
    </source>
</evidence>
<accession>A0A8C4Q1G3</accession>
<keyword evidence="1" id="KW-0963">Cytoplasm</keyword>
<dbReference type="OMA" id="EMCESIT"/>
<reference evidence="3" key="2">
    <citation type="submission" date="2025-09" db="UniProtKB">
        <authorList>
            <consortium name="Ensembl"/>
        </authorList>
    </citation>
    <scope>IDENTIFICATION</scope>
</reference>
<dbReference type="GO" id="GO:0005829">
    <property type="term" value="C:cytosol"/>
    <property type="evidence" value="ECO:0007669"/>
    <property type="project" value="TreeGrafter"/>
</dbReference>
<dbReference type="SUPFAM" id="SSF52402">
    <property type="entry name" value="Adenine nucleotide alpha hydrolases-like"/>
    <property type="match status" value="1"/>
</dbReference>
<dbReference type="PANTHER" id="PTHR20882">
    <property type="entry name" value="CYTOPLASMIC TRNA 2-THIOLATION PROTEIN 2"/>
    <property type="match status" value="1"/>
</dbReference>
<dbReference type="Ensembl" id="ENSEBUT00000009056.1">
    <property type="protein sequence ID" value="ENSEBUP00000008551.1"/>
    <property type="gene ID" value="ENSEBUG00000005513.1"/>
</dbReference>
<proteinExistence type="predicted"/>
<dbReference type="Proteomes" id="UP000694388">
    <property type="component" value="Unplaced"/>
</dbReference>
<organism evidence="3 4">
    <name type="scientific">Eptatretus burgeri</name>
    <name type="common">Inshore hagfish</name>
    <dbReference type="NCBI Taxonomy" id="7764"/>
    <lineage>
        <taxon>Eukaryota</taxon>
        <taxon>Metazoa</taxon>
        <taxon>Chordata</taxon>
        <taxon>Craniata</taxon>
        <taxon>Vertebrata</taxon>
        <taxon>Cyclostomata</taxon>
        <taxon>Myxini</taxon>
        <taxon>Myxiniformes</taxon>
        <taxon>Myxinidae</taxon>
        <taxon>Eptatretinae</taxon>
        <taxon>Eptatretus</taxon>
    </lineage>
</organism>
<dbReference type="InterPro" id="IPR019407">
    <property type="entry name" value="CTU2"/>
</dbReference>
<dbReference type="PANTHER" id="PTHR20882:SF14">
    <property type="entry name" value="CYTOPLASMIC TRNA 2-THIOLATION PROTEIN 2"/>
    <property type="match status" value="1"/>
</dbReference>
<dbReference type="GO" id="GO:0002143">
    <property type="term" value="P:tRNA wobble position uridine thiolation"/>
    <property type="evidence" value="ECO:0007669"/>
    <property type="project" value="TreeGrafter"/>
</dbReference>